<name>A0ABR2ELF5_9ROSI</name>
<evidence type="ECO:0000313" key="1">
    <source>
        <dbReference type="EMBL" id="KAK8562701.1"/>
    </source>
</evidence>
<protein>
    <submittedName>
        <fullName evidence="1">Uncharacterized protein</fullName>
    </submittedName>
</protein>
<keyword evidence="2" id="KW-1185">Reference proteome</keyword>
<sequence>MIPYLGVWIGSPRVTGSIFGIYVCRNGYVFSFDLCEASGFSLTKNGFDDIWIVGLPLTCGRESFGQISFIISCGCNQKSSLTRIYGARVKLWMHRIAGSFSSWFCVGCFGGDGAVSFLIPVLSSGVICWVSVGGWFGSISKAAATWARVNPGGAGNRVTMDR</sequence>
<organism evidence="1 2">
    <name type="scientific">Hibiscus sabdariffa</name>
    <name type="common">roselle</name>
    <dbReference type="NCBI Taxonomy" id="183260"/>
    <lineage>
        <taxon>Eukaryota</taxon>
        <taxon>Viridiplantae</taxon>
        <taxon>Streptophyta</taxon>
        <taxon>Embryophyta</taxon>
        <taxon>Tracheophyta</taxon>
        <taxon>Spermatophyta</taxon>
        <taxon>Magnoliopsida</taxon>
        <taxon>eudicotyledons</taxon>
        <taxon>Gunneridae</taxon>
        <taxon>Pentapetalae</taxon>
        <taxon>rosids</taxon>
        <taxon>malvids</taxon>
        <taxon>Malvales</taxon>
        <taxon>Malvaceae</taxon>
        <taxon>Malvoideae</taxon>
        <taxon>Hibiscus</taxon>
    </lineage>
</organism>
<gene>
    <name evidence="1" type="ORF">V6N12_010772</name>
</gene>
<proteinExistence type="predicted"/>
<accession>A0ABR2ELF5</accession>
<evidence type="ECO:0000313" key="2">
    <source>
        <dbReference type="Proteomes" id="UP001472677"/>
    </source>
</evidence>
<comment type="caution">
    <text evidence="1">The sequence shown here is derived from an EMBL/GenBank/DDBJ whole genome shotgun (WGS) entry which is preliminary data.</text>
</comment>
<reference evidence="1 2" key="1">
    <citation type="journal article" date="2024" name="G3 (Bethesda)">
        <title>Genome assembly of Hibiscus sabdariffa L. provides insights into metabolisms of medicinal natural products.</title>
        <authorList>
            <person name="Kim T."/>
        </authorList>
    </citation>
    <scope>NUCLEOTIDE SEQUENCE [LARGE SCALE GENOMIC DNA]</scope>
    <source>
        <strain evidence="1">TK-2024</strain>
        <tissue evidence="1">Old leaves</tissue>
    </source>
</reference>
<dbReference type="Proteomes" id="UP001472677">
    <property type="component" value="Unassembled WGS sequence"/>
</dbReference>
<dbReference type="EMBL" id="JBBPBM010000012">
    <property type="protein sequence ID" value="KAK8562701.1"/>
    <property type="molecule type" value="Genomic_DNA"/>
</dbReference>